<sequence>MPLGHGRLRAAAATLCTHARPPGLRRAAAPTRVGLAALPLSRGAAAAPWPALADPRRGCPLRRACARATSAPAWEGEARREGTPGLVGMRAGAGPRPLTLEPALGPARLAPWRGSGDRRPEQHKHGGGRRETVDEGERKRWVRERKGGSG</sequence>
<accession>A0A3L6Q9K8</accession>
<dbReference type="AlphaFoldDB" id="A0A3L6Q9K8"/>
<evidence type="ECO:0000313" key="3">
    <source>
        <dbReference type="Proteomes" id="UP000275267"/>
    </source>
</evidence>
<feature type="compositionally biased region" description="Basic and acidic residues" evidence="1">
    <location>
        <begin position="115"/>
        <end position="150"/>
    </location>
</feature>
<proteinExistence type="predicted"/>
<gene>
    <name evidence="2" type="ORF">C2845_PM15G22120</name>
</gene>
<protein>
    <submittedName>
        <fullName evidence="2">Uncharacterized protein</fullName>
    </submittedName>
</protein>
<comment type="caution">
    <text evidence="2">The sequence shown here is derived from an EMBL/GenBank/DDBJ whole genome shotgun (WGS) entry which is preliminary data.</text>
</comment>
<dbReference type="Proteomes" id="UP000275267">
    <property type="component" value="Unassembled WGS sequence"/>
</dbReference>
<feature type="region of interest" description="Disordered" evidence="1">
    <location>
        <begin position="70"/>
        <end position="150"/>
    </location>
</feature>
<organism evidence="2 3">
    <name type="scientific">Panicum miliaceum</name>
    <name type="common">Proso millet</name>
    <name type="synonym">Broomcorn millet</name>
    <dbReference type="NCBI Taxonomy" id="4540"/>
    <lineage>
        <taxon>Eukaryota</taxon>
        <taxon>Viridiplantae</taxon>
        <taxon>Streptophyta</taxon>
        <taxon>Embryophyta</taxon>
        <taxon>Tracheophyta</taxon>
        <taxon>Spermatophyta</taxon>
        <taxon>Magnoliopsida</taxon>
        <taxon>Liliopsida</taxon>
        <taxon>Poales</taxon>
        <taxon>Poaceae</taxon>
        <taxon>PACMAD clade</taxon>
        <taxon>Panicoideae</taxon>
        <taxon>Panicodae</taxon>
        <taxon>Paniceae</taxon>
        <taxon>Panicinae</taxon>
        <taxon>Panicum</taxon>
        <taxon>Panicum sect. Panicum</taxon>
    </lineage>
</organism>
<reference evidence="3" key="1">
    <citation type="journal article" date="2019" name="Nat. Commun.">
        <title>The genome of broomcorn millet.</title>
        <authorList>
            <person name="Zou C."/>
            <person name="Miki D."/>
            <person name="Li D."/>
            <person name="Tang Q."/>
            <person name="Xiao L."/>
            <person name="Rajput S."/>
            <person name="Deng P."/>
            <person name="Jia W."/>
            <person name="Huang R."/>
            <person name="Zhang M."/>
            <person name="Sun Y."/>
            <person name="Hu J."/>
            <person name="Fu X."/>
            <person name="Schnable P.S."/>
            <person name="Li F."/>
            <person name="Zhang H."/>
            <person name="Feng B."/>
            <person name="Zhu X."/>
            <person name="Liu R."/>
            <person name="Schnable J.C."/>
            <person name="Zhu J.-K."/>
            <person name="Zhang H."/>
        </authorList>
    </citation>
    <scope>NUCLEOTIDE SEQUENCE [LARGE SCALE GENOMIC DNA]</scope>
</reference>
<keyword evidence="3" id="KW-1185">Reference proteome</keyword>
<name>A0A3L6Q9K8_PANMI</name>
<dbReference type="EMBL" id="PQIB02000013">
    <property type="protein sequence ID" value="RLM74840.1"/>
    <property type="molecule type" value="Genomic_DNA"/>
</dbReference>
<evidence type="ECO:0000313" key="2">
    <source>
        <dbReference type="EMBL" id="RLM74840.1"/>
    </source>
</evidence>
<evidence type="ECO:0000256" key="1">
    <source>
        <dbReference type="SAM" id="MobiDB-lite"/>
    </source>
</evidence>